<feature type="transmembrane region" description="Helical" evidence="4">
    <location>
        <begin position="46"/>
        <end position="66"/>
    </location>
</feature>
<dbReference type="Pfam" id="PF12854">
    <property type="entry name" value="PPR_1"/>
    <property type="match status" value="1"/>
</dbReference>
<feature type="repeat" description="PPR" evidence="3">
    <location>
        <begin position="67"/>
        <end position="101"/>
    </location>
</feature>
<reference evidence="5" key="1">
    <citation type="journal article" date="2023" name="Plant J.">
        <title>The genome of the king protea, Protea cynaroides.</title>
        <authorList>
            <person name="Chang J."/>
            <person name="Duong T.A."/>
            <person name="Schoeman C."/>
            <person name="Ma X."/>
            <person name="Roodt D."/>
            <person name="Barker N."/>
            <person name="Li Z."/>
            <person name="Van de Peer Y."/>
            <person name="Mizrachi E."/>
        </authorList>
    </citation>
    <scope>NUCLEOTIDE SEQUENCE</scope>
    <source>
        <tissue evidence="5">Young leaves</tissue>
    </source>
</reference>
<keyword evidence="4" id="KW-0472">Membrane</keyword>
<comment type="similarity">
    <text evidence="1">Belongs to the PPR family. P subfamily.</text>
</comment>
<protein>
    <recommendedName>
        <fullName evidence="7">Pentatricopeptide repeat-containing protein</fullName>
    </recommendedName>
</protein>
<feature type="repeat" description="PPR" evidence="3">
    <location>
        <begin position="102"/>
        <end position="136"/>
    </location>
</feature>
<sequence length="173" mass="19503">MEARCILVQIAFLLSILKTANELIHDFWVLVEAGTFDEARKLFDKMLNYGVVISVDSLNFLIWVFVGTLHHNISTHILCRLGKLKEAHSLLLEMESKGCLPDVISYSTPVDGYCRAGKLQMALGLIREMGLKGFKPNAFTYSSIIVFLCKNNQAVEAERRLREMMTHGIAPDN</sequence>
<dbReference type="PANTHER" id="PTHR47941">
    <property type="entry name" value="PENTATRICOPEPTIDE REPEAT-CONTAINING PROTEIN 3, MITOCHONDRIAL"/>
    <property type="match status" value="1"/>
</dbReference>
<dbReference type="InterPro" id="IPR011990">
    <property type="entry name" value="TPR-like_helical_dom_sf"/>
</dbReference>
<dbReference type="InterPro" id="IPR002885">
    <property type="entry name" value="PPR_rpt"/>
</dbReference>
<keyword evidence="6" id="KW-1185">Reference proteome</keyword>
<keyword evidence="4" id="KW-1133">Transmembrane helix</keyword>
<name>A0A9Q0GYK3_9MAGN</name>
<evidence type="ECO:0000256" key="1">
    <source>
        <dbReference type="ARBA" id="ARBA00007626"/>
    </source>
</evidence>
<evidence type="ECO:0000256" key="2">
    <source>
        <dbReference type="ARBA" id="ARBA00022737"/>
    </source>
</evidence>
<dbReference type="PROSITE" id="PS51375">
    <property type="entry name" value="PPR"/>
    <property type="match status" value="3"/>
</dbReference>
<organism evidence="5 6">
    <name type="scientific">Protea cynaroides</name>
    <dbReference type="NCBI Taxonomy" id="273540"/>
    <lineage>
        <taxon>Eukaryota</taxon>
        <taxon>Viridiplantae</taxon>
        <taxon>Streptophyta</taxon>
        <taxon>Embryophyta</taxon>
        <taxon>Tracheophyta</taxon>
        <taxon>Spermatophyta</taxon>
        <taxon>Magnoliopsida</taxon>
        <taxon>Proteales</taxon>
        <taxon>Proteaceae</taxon>
        <taxon>Protea</taxon>
    </lineage>
</organism>
<dbReference type="Pfam" id="PF13041">
    <property type="entry name" value="PPR_2"/>
    <property type="match status" value="1"/>
</dbReference>
<proteinExistence type="inferred from homology"/>
<evidence type="ECO:0000313" key="6">
    <source>
        <dbReference type="Proteomes" id="UP001141806"/>
    </source>
</evidence>
<keyword evidence="4" id="KW-0812">Transmembrane</keyword>
<evidence type="ECO:0000313" key="5">
    <source>
        <dbReference type="EMBL" id="KAJ4954850.1"/>
    </source>
</evidence>
<dbReference type="OrthoDB" id="42736at2759"/>
<dbReference type="Proteomes" id="UP001141806">
    <property type="component" value="Unassembled WGS sequence"/>
</dbReference>
<accession>A0A9Q0GYK3</accession>
<evidence type="ECO:0000256" key="4">
    <source>
        <dbReference type="SAM" id="Phobius"/>
    </source>
</evidence>
<dbReference type="Gene3D" id="1.25.40.10">
    <property type="entry name" value="Tetratricopeptide repeat domain"/>
    <property type="match status" value="1"/>
</dbReference>
<feature type="repeat" description="PPR" evidence="3">
    <location>
        <begin position="137"/>
        <end position="171"/>
    </location>
</feature>
<evidence type="ECO:0008006" key="7">
    <source>
        <dbReference type="Google" id="ProtNLM"/>
    </source>
</evidence>
<dbReference type="Pfam" id="PF01535">
    <property type="entry name" value="PPR"/>
    <property type="match status" value="1"/>
</dbReference>
<keyword evidence="2" id="KW-0677">Repeat</keyword>
<comment type="caution">
    <text evidence="5">The sequence shown here is derived from an EMBL/GenBank/DDBJ whole genome shotgun (WGS) entry which is preliminary data.</text>
</comment>
<gene>
    <name evidence="5" type="ORF">NE237_011633</name>
</gene>
<dbReference type="AlphaFoldDB" id="A0A9Q0GYK3"/>
<dbReference type="EMBL" id="JAMYWD010000011">
    <property type="protein sequence ID" value="KAJ4954850.1"/>
    <property type="molecule type" value="Genomic_DNA"/>
</dbReference>
<evidence type="ECO:0000256" key="3">
    <source>
        <dbReference type="PROSITE-ProRule" id="PRU00708"/>
    </source>
</evidence>
<dbReference type="NCBIfam" id="TIGR00756">
    <property type="entry name" value="PPR"/>
    <property type="match status" value="3"/>
</dbReference>